<evidence type="ECO:0000313" key="3">
    <source>
        <dbReference type="Proteomes" id="UP000580910"/>
    </source>
</evidence>
<dbReference type="AlphaFoldDB" id="A0A7W3PAB7"/>
<reference evidence="2 3" key="1">
    <citation type="submission" date="2020-07" db="EMBL/GenBank/DDBJ databases">
        <title>Sequencing the genomes of 1000 actinobacteria strains.</title>
        <authorList>
            <person name="Klenk H.-P."/>
        </authorList>
    </citation>
    <scope>NUCLEOTIDE SEQUENCE [LARGE SCALE GENOMIC DNA]</scope>
    <source>
        <strain evidence="2 3">DSM 21349</strain>
    </source>
</reference>
<protein>
    <recommendedName>
        <fullName evidence="4">Peptidoglycan-binding protein</fullName>
    </recommendedName>
</protein>
<evidence type="ECO:0008006" key="4">
    <source>
        <dbReference type="Google" id="ProtNLM"/>
    </source>
</evidence>
<evidence type="ECO:0000256" key="1">
    <source>
        <dbReference type="SAM" id="MobiDB-lite"/>
    </source>
</evidence>
<keyword evidence="3" id="KW-1185">Reference proteome</keyword>
<accession>A0A7W3PAB7</accession>
<evidence type="ECO:0000313" key="2">
    <source>
        <dbReference type="EMBL" id="MBA8804282.1"/>
    </source>
</evidence>
<feature type="compositionally biased region" description="Low complexity" evidence="1">
    <location>
        <begin position="161"/>
        <end position="183"/>
    </location>
</feature>
<feature type="region of interest" description="Disordered" evidence="1">
    <location>
        <begin position="92"/>
        <end position="185"/>
    </location>
</feature>
<sequence length="270" mass="25826">MTDHIEGAPLSDAELEAQAGTALPDKEVVSILDLNADLNLALDLAAPVDLAVAANANVAAPIDAAVSANILSVGSTSQALADQGTMIDQGITGDVSADSTQDSGIVGGADAAPADAPAAATAAPADGTAGLAAPIPDGPVPGLPADGTVPDPGLPTDGTVPDPGLPTDGTLPGGTLPDPSLPTDLGGAMDGPLLNVDVNLAADANLDAPINGAVAANANVAAPIDAAVSANIGSIDSQSVAVAQQDAIINQTIDGDATATADQSSTIQNP</sequence>
<proteinExistence type="predicted"/>
<feature type="compositionally biased region" description="Low complexity" evidence="1">
    <location>
        <begin position="108"/>
        <end position="134"/>
    </location>
</feature>
<gene>
    <name evidence="2" type="ORF">FB382_002573</name>
</gene>
<dbReference type="EMBL" id="JACGXA010000001">
    <property type="protein sequence ID" value="MBA8804282.1"/>
    <property type="molecule type" value="Genomic_DNA"/>
</dbReference>
<dbReference type="RefSeq" id="WP_182539716.1">
    <property type="nucleotide sequence ID" value="NZ_JACGXA010000001.1"/>
</dbReference>
<name>A0A7W3PAB7_9ACTN</name>
<comment type="caution">
    <text evidence="2">The sequence shown here is derived from an EMBL/GenBank/DDBJ whole genome shotgun (WGS) entry which is preliminary data.</text>
</comment>
<dbReference type="Proteomes" id="UP000580910">
    <property type="component" value="Unassembled WGS sequence"/>
</dbReference>
<organism evidence="2 3">
    <name type="scientific">Nocardioides ginsengisegetis</name>
    <dbReference type="NCBI Taxonomy" id="661491"/>
    <lineage>
        <taxon>Bacteria</taxon>
        <taxon>Bacillati</taxon>
        <taxon>Actinomycetota</taxon>
        <taxon>Actinomycetes</taxon>
        <taxon>Propionibacteriales</taxon>
        <taxon>Nocardioidaceae</taxon>
        <taxon>Nocardioides</taxon>
    </lineage>
</organism>